<keyword evidence="1" id="KW-0808">Transferase</keyword>
<evidence type="ECO:0000256" key="6">
    <source>
        <dbReference type="SAM" id="MobiDB-lite"/>
    </source>
</evidence>
<dbReference type="InterPro" id="IPR059179">
    <property type="entry name" value="MLKL-like_MCAfunc"/>
</dbReference>
<gene>
    <name evidence="8" type="ORF">JAAARDRAFT_41740</name>
</gene>
<dbReference type="InterPro" id="IPR051681">
    <property type="entry name" value="Ser/Thr_Kinases-Pseudokinases"/>
</dbReference>
<evidence type="ECO:0000313" key="8">
    <source>
        <dbReference type="EMBL" id="KDQ50792.1"/>
    </source>
</evidence>
<evidence type="ECO:0000256" key="3">
    <source>
        <dbReference type="ARBA" id="ARBA00022777"/>
    </source>
</evidence>
<dbReference type="EMBL" id="KL197755">
    <property type="protein sequence ID" value="KDQ50792.1"/>
    <property type="molecule type" value="Genomic_DNA"/>
</dbReference>
<accession>A0A067PIF3</accession>
<dbReference type="SUPFAM" id="SSF56112">
    <property type="entry name" value="Protein kinase-like (PK-like)"/>
    <property type="match status" value="1"/>
</dbReference>
<reference evidence="9" key="1">
    <citation type="journal article" date="2014" name="Proc. Natl. Acad. Sci. U.S.A.">
        <title>Extensive sampling of basidiomycete genomes demonstrates inadequacy of the white-rot/brown-rot paradigm for wood decay fungi.</title>
        <authorList>
            <person name="Riley R."/>
            <person name="Salamov A.A."/>
            <person name="Brown D.W."/>
            <person name="Nagy L.G."/>
            <person name="Floudas D."/>
            <person name="Held B.W."/>
            <person name="Levasseur A."/>
            <person name="Lombard V."/>
            <person name="Morin E."/>
            <person name="Otillar R."/>
            <person name="Lindquist E.A."/>
            <person name="Sun H."/>
            <person name="LaButti K.M."/>
            <person name="Schmutz J."/>
            <person name="Jabbour D."/>
            <person name="Luo H."/>
            <person name="Baker S.E."/>
            <person name="Pisabarro A.G."/>
            <person name="Walton J.D."/>
            <person name="Blanchette R.A."/>
            <person name="Henrissat B."/>
            <person name="Martin F."/>
            <person name="Cullen D."/>
            <person name="Hibbett D.S."/>
            <person name="Grigoriev I.V."/>
        </authorList>
    </citation>
    <scope>NUCLEOTIDE SEQUENCE [LARGE SCALE GENOMIC DNA]</scope>
    <source>
        <strain evidence="9">MUCL 33604</strain>
    </source>
</reference>
<evidence type="ECO:0000256" key="4">
    <source>
        <dbReference type="ARBA" id="ARBA00022840"/>
    </source>
</evidence>
<feature type="compositionally biased region" description="Basic and acidic residues" evidence="6">
    <location>
        <begin position="19"/>
        <end position="32"/>
    </location>
</feature>
<keyword evidence="2 5" id="KW-0547">Nucleotide-binding</keyword>
<dbReference type="STRING" id="933084.A0A067PIF3"/>
<dbReference type="PANTHER" id="PTHR44329">
    <property type="entry name" value="SERINE/THREONINE-PROTEIN KINASE TNNI3K-RELATED"/>
    <property type="match status" value="1"/>
</dbReference>
<dbReference type="HOGENOM" id="CLU_001450_0_0_1"/>
<feature type="compositionally biased region" description="Polar residues" evidence="6">
    <location>
        <begin position="829"/>
        <end position="846"/>
    </location>
</feature>
<dbReference type="CDD" id="cd21037">
    <property type="entry name" value="MLKL_NTD"/>
    <property type="match status" value="1"/>
</dbReference>
<proteinExistence type="predicted"/>
<dbReference type="PROSITE" id="PS50011">
    <property type="entry name" value="PROTEIN_KINASE_DOM"/>
    <property type="match status" value="1"/>
</dbReference>
<dbReference type="PRINTS" id="PR00109">
    <property type="entry name" value="TYRKINASE"/>
</dbReference>
<dbReference type="PROSITE" id="PS00107">
    <property type="entry name" value="PROTEIN_KINASE_ATP"/>
    <property type="match status" value="1"/>
</dbReference>
<dbReference type="AlphaFoldDB" id="A0A067PIF3"/>
<dbReference type="OrthoDB" id="1668230at2759"/>
<dbReference type="InterPro" id="IPR000719">
    <property type="entry name" value="Prot_kinase_dom"/>
</dbReference>
<dbReference type="PANTHER" id="PTHR44329:SF288">
    <property type="entry name" value="MITOGEN-ACTIVATED PROTEIN KINASE KINASE KINASE 20"/>
    <property type="match status" value="1"/>
</dbReference>
<dbReference type="Proteomes" id="UP000027265">
    <property type="component" value="Unassembled WGS sequence"/>
</dbReference>
<dbReference type="InParanoid" id="A0A067PIF3"/>
<keyword evidence="4 5" id="KW-0067">ATP-binding</keyword>
<evidence type="ECO:0000256" key="2">
    <source>
        <dbReference type="ARBA" id="ARBA00022741"/>
    </source>
</evidence>
<evidence type="ECO:0000256" key="1">
    <source>
        <dbReference type="ARBA" id="ARBA00022679"/>
    </source>
</evidence>
<keyword evidence="3" id="KW-0418">Kinase</keyword>
<organism evidence="8 9">
    <name type="scientific">Jaapia argillacea MUCL 33604</name>
    <dbReference type="NCBI Taxonomy" id="933084"/>
    <lineage>
        <taxon>Eukaryota</taxon>
        <taxon>Fungi</taxon>
        <taxon>Dikarya</taxon>
        <taxon>Basidiomycota</taxon>
        <taxon>Agaricomycotina</taxon>
        <taxon>Agaricomycetes</taxon>
        <taxon>Agaricomycetidae</taxon>
        <taxon>Jaapiales</taxon>
        <taxon>Jaapiaceae</taxon>
        <taxon>Jaapia</taxon>
    </lineage>
</organism>
<keyword evidence="9" id="KW-1185">Reference proteome</keyword>
<feature type="region of interest" description="Disordered" evidence="6">
    <location>
        <begin position="1"/>
        <end position="42"/>
    </location>
</feature>
<evidence type="ECO:0000259" key="7">
    <source>
        <dbReference type="PROSITE" id="PS50011"/>
    </source>
</evidence>
<feature type="region of interest" description="Disordered" evidence="6">
    <location>
        <begin position="775"/>
        <end position="867"/>
    </location>
</feature>
<feature type="compositionally biased region" description="Basic and acidic residues" evidence="6">
    <location>
        <begin position="801"/>
        <end position="818"/>
    </location>
</feature>
<dbReference type="InterPro" id="IPR017441">
    <property type="entry name" value="Protein_kinase_ATP_BS"/>
</dbReference>
<sequence>MAKRSETPPHGVPSSWWNKEAEEGSHRPWRDPPKRKHTIPAEQTQAYEFTKVRVEKAARSVLDVGGDVLQETLRIGVDLLQLAPVIGLQEAARTLLGIWDSLQFVELNRMACLRLTERCADILLSVKEEIDQAGEAVLDELRDPIVKLVESFRRVHRFLLQQNHRPFLKRYLKRDEIVREIAGCNESLGDALGLFGLSIQLKILKIIQENEAKRRMEDARNRELLESLNNRGLPALPPPTRQPLLLEDVQPALQAISDSRTTPALAPLTFPTSQSPLSTPSMTPISPVAGSLLFSEPSHDRVRETLHALRLRENEIDAWHDSADLRTVMRSAVSAKSDVEMMKVLQVARDEMPEAIKTLQRALEKEFEKDRESMSEDGLQVQVELEEGAPGEDLSADVEQLPVSERQAMAMSASRASLRSKKSVASFKTRSTGDTLDREFIESGIGALKRMSRGVDVALPNWTITRYEVDREEKIGIGFFSDVYRGTWHSHAVAIKVLAPTTPRQLFVHEIAIWKSLSHPNVVQLLGASSATGDPPWFFVSPYYKNGNLVQYLQNLNDQTWMDDIDVLKSMHEISKGMGYLHEMNVLHGGLNPANVLVNDDIRCVISDLGQSEMKSEVYRVSGEQPPPGTLGWQAPERLGGITQLTTEMDVYSFAITCHEILSKGKMPWGVLDDDTVRHLVLEKHSRPALPSNRVATKDLLSLVRKCWDQNPASRPHFSHVTEEIWKIRVKTGSADPIVPSPPNYTLDVFAEEQHKEKTPDMRPAPSLQTIVEDSVRGREPSASPASGDFLIPLESPSATGEKEASTRTTVPHKDIDGNHTLARPIPTRQDTATTDGETDSSSATDVVTDIPQVDSPPPVDEVVSETRNERRYRINLRHEFHFSLALPLWTPTRVALGDVGYLSKPSGRFITLFNSFDPVRTSNGIIRNMASLNGYAKDGKVPTGSERQDKRNAAQRGWDAFQGIVSSRKAADGSPQPICRRYTYQLRSGHKTAYLCTETTMYRYMLKLDTPRAWFKSNVDVIMNLFGPHHLIQKEDLYLIIGTLDASDYALFVSHHHPDGQLHFNVFASPKPGQHWGRFSMNDPSGAFATSGPSYHTHLPSGEVLDWASKVSTVKSAEWDTVLLARLRFRPDSEDPVVN</sequence>
<evidence type="ECO:0000256" key="5">
    <source>
        <dbReference type="PROSITE-ProRule" id="PRU10141"/>
    </source>
</evidence>
<name>A0A067PIF3_9AGAM</name>
<dbReference type="InterPro" id="IPR011009">
    <property type="entry name" value="Kinase-like_dom_sf"/>
</dbReference>
<evidence type="ECO:0000313" key="9">
    <source>
        <dbReference type="Proteomes" id="UP000027265"/>
    </source>
</evidence>
<feature type="binding site" evidence="5">
    <location>
        <position position="496"/>
    </location>
    <ligand>
        <name>ATP</name>
        <dbReference type="ChEBI" id="CHEBI:30616"/>
    </ligand>
</feature>
<feature type="domain" description="Protein kinase" evidence="7">
    <location>
        <begin position="469"/>
        <end position="727"/>
    </location>
</feature>
<dbReference type="InterPro" id="IPR036537">
    <property type="entry name" value="Adaptor_Cbl_N_dom_sf"/>
</dbReference>
<dbReference type="Gene3D" id="1.20.930.20">
    <property type="entry name" value="Adaptor protein Cbl, N-terminal domain"/>
    <property type="match status" value="1"/>
</dbReference>
<dbReference type="Pfam" id="PF07714">
    <property type="entry name" value="PK_Tyr_Ser-Thr"/>
    <property type="match status" value="1"/>
</dbReference>
<dbReference type="GO" id="GO:0004674">
    <property type="term" value="F:protein serine/threonine kinase activity"/>
    <property type="evidence" value="ECO:0007669"/>
    <property type="project" value="TreeGrafter"/>
</dbReference>
<dbReference type="Gene3D" id="1.10.510.10">
    <property type="entry name" value="Transferase(Phosphotransferase) domain 1"/>
    <property type="match status" value="1"/>
</dbReference>
<dbReference type="InterPro" id="IPR001245">
    <property type="entry name" value="Ser-Thr/Tyr_kinase_cat_dom"/>
</dbReference>
<dbReference type="GO" id="GO:0005524">
    <property type="term" value="F:ATP binding"/>
    <property type="evidence" value="ECO:0007669"/>
    <property type="project" value="UniProtKB-UniRule"/>
</dbReference>
<protein>
    <recommendedName>
        <fullName evidence="7">Protein kinase domain-containing protein</fullName>
    </recommendedName>
</protein>
<dbReference type="GO" id="GO:0007166">
    <property type="term" value="P:cell surface receptor signaling pathway"/>
    <property type="evidence" value="ECO:0007669"/>
    <property type="project" value="InterPro"/>
</dbReference>